<proteinExistence type="predicted"/>
<evidence type="ECO:0000313" key="2">
    <source>
        <dbReference type="Proteomes" id="UP000658690"/>
    </source>
</evidence>
<organism evidence="1 2">
    <name type="scientific">Paenibacillus germinis</name>
    <dbReference type="NCBI Taxonomy" id="2654979"/>
    <lineage>
        <taxon>Bacteria</taxon>
        <taxon>Bacillati</taxon>
        <taxon>Bacillota</taxon>
        <taxon>Bacilli</taxon>
        <taxon>Bacillales</taxon>
        <taxon>Paenibacillaceae</taxon>
        <taxon>Paenibacillus</taxon>
    </lineage>
</organism>
<sequence>MRKRLMNVMVICLTFLFVFSLIGCNNTVKKASTDITFEQTIDGKLKNITNPKDYTVSLSSNPYDYIKGVDSNKDYKYIVLQGEKSLNYMLNKFTSSDNNGLEEYIMAIACSEILQENSASKKWATGREWYDNHIRNIPKGVNM</sequence>
<keyword evidence="2" id="KW-1185">Reference proteome</keyword>
<protein>
    <submittedName>
        <fullName evidence="1">Uncharacterized protein</fullName>
    </submittedName>
</protein>
<dbReference type="Proteomes" id="UP000658690">
    <property type="component" value="Unassembled WGS sequence"/>
</dbReference>
<reference evidence="1 2" key="1">
    <citation type="submission" date="2019-10" db="EMBL/GenBank/DDBJ databases">
        <title>Description of Paenibacillus choica sp. nov.</title>
        <authorList>
            <person name="Carlier A."/>
            <person name="Qi S."/>
        </authorList>
    </citation>
    <scope>NUCLEOTIDE SEQUENCE [LARGE SCALE GENOMIC DNA]</scope>
    <source>
        <strain evidence="1 2">LMG 31460</strain>
    </source>
</reference>
<accession>A0ABX1Z1W1</accession>
<comment type="caution">
    <text evidence="1">The sequence shown here is derived from an EMBL/GenBank/DDBJ whole genome shotgun (WGS) entry which is preliminary data.</text>
</comment>
<dbReference type="EMBL" id="WHOC01000047">
    <property type="protein sequence ID" value="NOU86011.1"/>
    <property type="molecule type" value="Genomic_DNA"/>
</dbReference>
<name>A0ABX1Z1W1_9BACL</name>
<gene>
    <name evidence="1" type="ORF">GC102_09510</name>
</gene>
<evidence type="ECO:0000313" key="1">
    <source>
        <dbReference type="EMBL" id="NOU86011.1"/>
    </source>
</evidence>
<dbReference type="RefSeq" id="WP_171689312.1">
    <property type="nucleotide sequence ID" value="NZ_WHOC01000047.1"/>
</dbReference>
<dbReference type="PROSITE" id="PS51257">
    <property type="entry name" value="PROKAR_LIPOPROTEIN"/>
    <property type="match status" value="1"/>
</dbReference>